<feature type="transmembrane region" description="Helical" evidence="1">
    <location>
        <begin position="6"/>
        <end position="26"/>
    </location>
</feature>
<evidence type="ECO:0000313" key="3">
    <source>
        <dbReference type="Proteomes" id="UP000249304"/>
    </source>
</evidence>
<sequence length="116" mass="12365">MPPASLVISMTTQIFLAVVLIAGAVLTGLRRRDHGRAAILGMAGCVTLLLEVVLGVVIQLMVPAMVTTLREGYELAFVLINVVGVILKVTGLGLLIWAVIARRTSARTPSWHHSPT</sequence>
<comment type="caution">
    <text evidence="2">The sequence shown here is derived from an EMBL/GenBank/DDBJ whole genome shotgun (WGS) entry which is preliminary data.</text>
</comment>
<gene>
    <name evidence="2" type="ORF">C1J01_35075</name>
</gene>
<proteinExistence type="predicted"/>
<keyword evidence="3" id="KW-1185">Reference proteome</keyword>
<dbReference type="AlphaFoldDB" id="A0A2W2F6A9"/>
<feature type="transmembrane region" description="Helical" evidence="1">
    <location>
        <begin position="38"/>
        <end position="63"/>
    </location>
</feature>
<evidence type="ECO:0000313" key="2">
    <source>
        <dbReference type="EMBL" id="PZG11274.1"/>
    </source>
</evidence>
<dbReference type="RefSeq" id="WP_146615835.1">
    <property type="nucleotide sequence ID" value="NZ_POUD01000213.1"/>
</dbReference>
<accession>A0A2W2F6A9</accession>
<name>A0A2W2F6A9_9ACTN</name>
<dbReference type="EMBL" id="POUD01000213">
    <property type="protein sequence ID" value="PZG11274.1"/>
    <property type="molecule type" value="Genomic_DNA"/>
</dbReference>
<evidence type="ECO:0000256" key="1">
    <source>
        <dbReference type="SAM" id="Phobius"/>
    </source>
</evidence>
<reference evidence="2 3" key="1">
    <citation type="submission" date="2018-01" db="EMBL/GenBank/DDBJ databases">
        <title>Draft genome sequence of Nonomuraea sp. KC333.</title>
        <authorList>
            <person name="Sahin N."/>
            <person name="Saygin H."/>
            <person name="Ay H."/>
        </authorList>
    </citation>
    <scope>NUCLEOTIDE SEQUENCE [LARGE SCALE GENOMIC DNA]</scope>
    <source>
        <strain evidence="2 3">KC333</strain>
    </source>
</reference>
<organism evidence="2 3">
    <name type="scientific">Nonomuraea aridisoli</name>
    <dbReference type="NCBI Taxonomy" id="2070368"/>
    <lineage>
        <taxon>Bacteria</taxon>
        <taxon>Bacillati</taxon>
        <taxon>Actinomycetota</taxon>
        <taxon>Actinomycetes</taxon>
        <taxon>Streptosporangiales</taxon>
        <taxon>Streptosporangiaceae</taxon>
        <taxon>Nonomuraea</taxon>
    </lineage>
</organism>
<feature type="non-terminal residue" evidence="2">
    <location>
        <position position="116"/>
    </location>
</feature>
<dbReference type="OrthoDB" id="3544042at2"/>
<keyword evidence="1" id="KW-1133">Transmembrane helix</keyword>
<keyword evidence="1" id="KW-0812">Transmembrane</keyword>
<keyword evidence="1" id="KW-0472">Membrane</keyword>
<dbReference type="Proteomes" id="UP000249304">
    <property type="component" value="Unassembled WGS sequence"/>
</dbReference>
<feature type="transmembrane region" description="Helical" evidence="1">
    <location>
        <begin position="75"/>
        <end position="100"/>
    </location>
</feature>
<protein>
    <submittedName>
        <fullName evidence="2">Uncharacterized protein</fullName>
    </submittedName>
</protein>